<gene>
    <name evidence="2" type="ORF">BRW62_04755</name>
</gene>
<dbReference type="EMBL" id="CP018092">
    <property type="protein sequence ID" value="ATS18174.1"/>
    <property type="molecule type" value="Genomic_DNA"/>
</dbReference>
<evidence type="ECO:0000313" key="2">
    <source>
        <dbReference type="EMBL" id="ATS18174.1"/>
    </source>
</evidence>
<evidence type="ECO:0000313" key="3">
    <source>
        <dbReference type="Proteomes" id="UP000231057"/>
    </source>
</evidence>
<evidence type="ECO:0000259" key="1">
    <source>
        <dbReference type="Pfam" id="PF01048"/>
    </source>
</evidence>
<keyword evidence="3" id="KW-1185">Reference proteome</keyword>
<dbReference type="Proteomes" id="UP000231057">
    <property type="component" value="Chromosome"/>
</dbReference>
<dbReference type="Pfam" id="PF01048">
    <property type="entry name" value="PNP_UDP_1"/>
    <property type="match status" value="1"/>
</dbReference>
<reference evidence="3" key="2">
    <citation type="journal article" date="2022" name="Front. Microbiol.">
        <title>Comparative Genomic Analysis Revealed Distinct Molecular Components and Organization of CO2-Concentrating Mechanism in Thermophilic Cyanobacteria.</title>
        <authorList>
            <person name="Tang J."/>
            <person name="Zhou H."/>
            <person name="Yao D."/>
            <person name="Riaz S."/>
            <person name="You D."/>
            <person name="Klepacz-Smolka A."/>
            <person name="Daroch M."/>
        </authorList>
    </citation>
    <scope>NUCLEOTIDE SEQUENCE [LARGE SCALE GENOMIC DNA]</scope>
    <source>
        <strain evidence="3">PCC 6715</strain>
    </source>
</reference>
<reference evidence="2 3" key="1">
    <citation type="submission" date="2016-11" db="EMBL/GenBank/DDBJ databases">
        <title>Complete genome sequence of thermophilic cyanobacteria strain Synechococcus sp. PCC6715.</title>
        <authorList>
            <person name="Tang J."/>
            <person name="Daroch M."/>
            <person name="Liang Y."/>
            <person name="Jiang D."/>
            <person name="Shah M."/>
        </authorList>
    </citation>
    <scope>NUCLEOTIDE SEQUENCE [LARGE SCALE GENOMIC DNA]</scope>
    <source>
        <strain evidence="2 3">PCC 6715</strain>
    </source>
</reference>
<dbReference type="AlphaFoldDB" id="A0A2D2Q0Z6"/>
<dbReference type="GO" id="GO:0009116">
    <property type="term" value="P:nucleoside metabolic process"/>
    <property type="evidence" value="ECO:0007669"/>
    <property type="project" value="InterPro"/>
</dbReference>
<name>A0A2D2Q0Z6_PARLV</name>
<proteinExistence type="predicted"/>
<sequence length="228" mass="24381">MNRQLVLVPQGAEYRAVQRGLRGQRLRGWQVVPLRAGAAALSTPALSAALANGPTVAVVLGVCGGLQPQDPVGEVVVYRTCQDEAGVMASLDGLLLARFGDRWRFVKAITTQGVMCKAKEKQALARRWGVEVVDMEGVLLLRHLQGLGIPVAMVRVISDGGDRDLPDLTHAVDHLGNLRPWPLMVAMLRNPLAAAYLVQGSLRALAVLEAIAPEVVRCLADLTPAPLP</sequence>
<dbReference type="InterPro" id="IPR000845">
    <property type="entry name" value="Nucleoside_phosphorylase_d"/>
</dbReference>
<organism evidence="2 3">
    <name type="scientific">Parathermosynechococcus lividus PCC 6715</name>
    <dbReference type="NCBI Taxonomy" id="1917166"/>
    <lineage>
        <taxon>Bacteria</taxon>
        <taxon>Bacillati</taxon>
        <taxon>Cyanobacteriota</taxon>
        <taxon>Cyanophyceae</taxon>
        <taxon>Acaryochloridales</taxon>
        <taxon>Thermosynechococcaceae</taxon>
        <taxon>Parathermosynechococcus</taxon>
    </lineage>
</organism>
<dbReference type="RefSeq" id="WP_099798526.1">
    <property type="nucleotide sequence ID" value="NZ_CP018092.1"/>
</dbReference>
<dbReference type="SUPFAM" id="SSF53167">
    <property type="entry name" value="Purine and uridine phosphorylases"/>
    <property type="match status" value="1"/>
</dbReference>
<accession>A0A2D2Q0Z6</accession>
<feature type="domain" description="Nucleoside phosphorylase" evidence="1">
    <location>
        <begin position="101"/>
        <end position="164"/>
    </location>
</feature>
<dbReference type="GO" id="GO:0003824">
    <property type="term" value="F:catalytic activity"/>
    <property type="evidence" value="ECO:0007669"/>
    <property type="project" value="InterPro"/>
</dbReference>
<dbReference type="OrthoDB" id="529685at2"/>
<dbReference type="InterPro" id="IPR035994">
    <property type="entry name" value="Nucleoside_phosphorylase_sf"/>
</dbReference>
<protein>
    <recommendedName>
        <fullName evidence="1">Nucleoside phosphorylase domain-containing protein</fullName>
    </recommendedName>
</protein>
<dbReference type="KEGG" id="slw:BRW62_04755"/>
<dbReference type="Gene3D" id="3.40.50.1580">
    <property type="entry name" value="Nucleoside phosphorylase domain"/>
    <property type="match status" value="1"/>
</dbReference>